<sequence length="375" mass="41340">MGRKRSIISGVLVLTMSMTMALQVHATTIEDAQKKGEELEQQKSAAEAEKNALTAQLNEIITDMNETQTEMTKKESEIEKAENDLIAAKVDENQQYQSMKKRIQFMYENGDTKILEVMMESKTLGEFLNKAEYASKLSDYDREKLEDFQDVVEEVEKKEQTLQTEYDELSSLQTDLMTKQTEVQTLLDSNNLLLADLETQIGDNAADLEKLIAEAEEAKRIQQEQEAAQQQGGGGPSYTEPSGGNVVSGNGYFTHPCPGMSYQSSYFGEIREYEVGGHKGHDYAAAEGTPTYAAAAGTVLIAEFSLSAGNWVVIDHGNGLTTKYMHHSALCVTAGQYVEKGQQIGFVGSTGQSTGPHLHFQVEENGIAVNPDKYL</sequence>
<keyword evidence="2" id="KW-0175">Coiled coil</keyword>
<feature type="compositionally biased region" description="Polar residues" evidence="3">
    <location>
        <begin position="239"/>
        <end position="248"/>
    </location>
</feature>
<keyword evidence="1 4" id="KW-0732">Signal</keyword>
<feature type="domain" description="M23ase beta-sheet core" evidence="5">
    <location>
        <begin position="277"/>
        <end position="371"/>
    </location>
</feature>
<feature type="region of interest" description="Disordered" evidence="3">
    <location>
        <begin position="219"/>
        <end position="249"/>
    </location>
</feature>
<gene>
    <name evidence="7" type="ORF">OCV51_01925</name>
</gene>
<dbReference type="Pfam" id="PF01551">
    <property type="entry name" value="Peptidase_M23"/>
    <property type="match status" value="1"/>
</dbReference>
<proteinExistence type="predicted"/>
<reference evidence="7 8" key="1">
    <citation type="journal article" date="2021" name="ISME Commun">
        <title>Automated analysis of genomic sequences facilitates high-throughput and comprehensive description of bacteria.</title>
        <authorList>
            <person name="Hitch T.C.A."/>
        </authorList>
    </citation>
    <scope>NUCLEOTIDE SEQUENCE [LARGE SCALE GENOMIC DNA]</scope>
    <source>
        <strain evidence="7 8">H2_18</strain>
    </source>
</reference>
<organism evidence="7 8">
    <name type="scientific">Faecalicatena acetigenes</name>
    <dbReference type="NCBI Taxonomy" id="2981790"/>
    <lineage>
        <taxon>Bacteria</taxon>
        <taxon>Bacillati</taxon>
        <taxon>Bacillota</taxon>
        <taxon>Clostridia</taxon>
        <taxon>Lachnospirales</taxon>
        <taxon>Lachnospiraceae</taxon>
        <taxon>Faecalicatena</taxon>
    </lineage>
</organism>
<feature type="chain" id="PRO_5047056895" evidence="4">
    <location>
        <begin position="27"/>
        <end position="375"/>
    </location>
</feature>
<dbReference type="Gene3D" id="2.70.70.10">
    <property type="entry name" value="Glucose Permease (Domain IIA)"/>
    <property type="match status" value="1"/>
</dbReference>
<dbReference type="PANTHER" id="PTHR21666">
    <property type="entry name" value="PEPTIDASE-RELATED"/>
    <property type="match status" value="1"/>
</dbReference>
<evidence type="ECO:0000256" key="1">
    <source>
        <dbReference type="ARBA" id="ARBA00022729"/>
    </source>
</evidence>
<dbReference type="RefSeq" id="WP_059068559.1">
    <property type="nucleotide sequence ID" value="NZ_JAOQJX010000002.1"/>
</dbReference>
<evidence type="ECO:0000259" key="5">
    <source>
        <dbReference type="Pfam" id="PF01551"/>
    </source>
</evidence>
<dbReference type="Pfam" id="PF24568">
    <property type="entry name" value="CC_PcsB"/>
    <property type="match status" value="1"/>
</dbReference>
<dbReference type="PANTHER" id="PTHR21666:SF270">
    <property type="entry name" value="MUREIN HYDROLASE ACTIVATOR ENVC"/>
    <property type="match status" value="1"/>
</dbReference>
<feature type="signal peptide" evidence="4">
    <location>
        <begin position="1"/>
        <end position="26"/>
    </location>
</feature>
<name>A0ABT2T986_9FIRM</name>
<protein>
    <submittedName>
        <fullName evidence="7">Peptidoglycan DD-metalloendopeptidase family protein</fullName>
    </submittedName>
</protein>
<evidence type="ECO:0000256" key="3">
    <source>
        <dbReference type="SAM" id="MobiDB-lite"/>
    </source>
</evidence>
<dbReference type="SUPFAM" id="SSF51261">
    <property type="entry name" value="Duplicated hybrid motif"/>
    <property type="match status" value="1"/>
</dbReference>
<dbReference type="InterPro" id="IPR057309">
    <property type="entry name" value="PcsB_CC"/>
</dbReference>
<evidence type="ECO:0000256" key="2">
    <source>
        <dbReference type="SAM" id="Coils"/>
    </source>
</evidence>
<dbReference type="InterPro" id="IPR016047">
    <property type="entry name" value="M23ase_b-sheet_dom"/>
</dbReference>
<evidence type="ECO:0000313" key="8">
    <source>
        <dbReference type="Proteomes" id="UP001652394"/>
    </source>
</evidence>
<evidence type="ECO:0000259" key="6">
    <source>
        <dbReference type="Pfam" id="PF24568"/>
    </source>
</evidence>
<accession>A0ABT2T986</accession>
<dbReference type="CDD" id="cd12797">
    <property type="entry name" value="M23_peptidase"/>
    <property type="match status" value="1"/>
</dbReference>
<evidence type="ECO:0000313" key="7">
    <source>
        <dbReference type="EMBL" id="MCU6746426.1"/>
    </source>
</evidence>
<feature type="coiled-coil region" evidence="2">
    <location>
        <begin position="22"/>
        <end position="91"/>
    </location>
</feature>
<comment type="caution">
    <text evidence="7">The sequence shown here is derived from an EMBL/GenBank/DDBJ whole genome shotgun (WGS) entry which is preliminary data.</text>
</comment>
<evidence type="ECO:0000256" key="4">
    <source>
        <dbReference type="SAM" id="SignalP"/>
    </source>
</evidence>
<feature type="domain" description="Peptidoglycan hydrolase PcsB coiled-coil" evidence="6">
    <location>
        <begin position="94"/>
        <end position="158"/>
    </location>
</feature>
<dbReference type="Proteomes" id="UP001652394">
    <property type="component" value="Unassembled WGS sequence"/>
</dbReference>
<dbReference type="EMBL" id="JAOQJX010000002">
    <property type="protein sequence ID" value="MCU6746426.1"/>
    <property type="molecule type" value="Genomic_DNA"/>
</dbReference>
<dbReference type="Gene3D" id="6.10.250.3150">
    <property type="match status" value="1"/>
</dbReference>
<dbReference type="InterPro" id="IPR011055">
    <property type="entry name" value="Dup_hybrid_motif"/>
</dbReference>
<keyword evidence="8" id="KW-1185">Reference proteome</keyword>
<dbReference type="InterPro" id="IPR050570">
    <property type="entry name" value="Cell_wall_metabolism_enzyme"/>
</dbReference>